<accession>A0ABW7MNB9</accession>
<evidence type="ECO:0000313" key="2">
    <source>
        <dbReference type="EMBL" id="MFH6768310.1"/>
    </source>
</evidence>
<evidence type="ECO:0000256" key="1">
    <source>
        <dbReference type="SAM" id="SignalP"/>
    </source>
</evidence>
<evidence type="ECO:0000313" key="3">
    <source>
        <dbReference type="Proteomes" id="UP001610104"/>
    </source>
</evidence>
<feature type="chain" id="PRO_5045852554" evidence="1">
    <location>
        <begin position="20"/>
        <end position="906"/>
    </location>
</feature>
<proteinExistence type="predicted"/>
<dbReference type="Proteomes" id="UP001610104">
    <property type="component" value="Unassembled WGS sequence"/>
</dbReference>
<reference evidence="2 3" key="1">
    <citation type="submission" date="2024-02" db="EMBL/GenBank/DDBJ databases">
        <title>A Gaetbulibacter species isolated from tidal flats and genomic insights of their niches.</title>
        <authorList>
            <person name="Ye Y."/>
        </authorList>
    </citation>
    <scope>NUCLEOTIDE SEQUENCE [LARGE SCALE GENOMIC DNA]</scope>
    <source>
        <strain evidence="2 3">KEM-8</strain>
    </source>
</reference>
<sequence>MKKIALLFTFFFISFYSYSQNEAANWYFGDNAGIRFNVDGTITSLSNGQLSTEEGCTSISDNNGDLLFYTDGRFVYDRNGNVMPNGSNLYGDKSSTQSAIIIPNPGNLNIYYVFTVDTSIGPGDPDYGFNYSIVDLSLGDVTTKNFSILSDSSEKISAVVKDCESKSIWVITFSSKDGLTQTTNNPFNTFYAYEVTAAGVNPNPVTRTFDIDISDGRGYLKFSPDGTKLVCANATSGLYLYDFDASSGVVSNQKEIPINFSPNLSKPQSAYGVEFSQNNNVLYVSAFYNPNSDEFNLASEQYGSLLQYDLTAANISSTEIVIDKRQMYRGALQLGPDGKIYRAMSNTYNNGSPFLSVINNPNIIGLGCDYKHNAIPLTRNSRQGLPPFITSFFSQKIDIIGNNATSNDLPLCTGEIYTLNGIELPGALYQWSLNGIIQVEETDFYLPISKPGLYKLLIDPNDGNCDRFEGQALVTYNENPKAFQTTLIQCDEDGTKDGQTIFNLNEANSSLTDPTENVFTKFYKDATRLDQILNPDNYINDPYSPIIFVEVINSQTGCSTNTELVLNVSVTDSNDVELIVCDDDGIEDGKYNFNLREADSKIITPLTNGLVISYYEFYEDALIEQNNLGDTFKNTEPYSQTIYARVENTNNCYGISELLLTVNKLPEIKTDDIVYYCLNKYPETIIIDANVINDAPDNYTYSWSTEESTYEIQVNEPGTYKVLVTNSNNCTKERTVVVEPANIATFETIKVVDAAQNNIITVFVSGEGTYEYSLLDSDNILYRPYQNSNIFENIAPGFYTIYVKDVKNNCGNVNKKVSVIGFPKYFTPNNDGMNDTWQVYGVSSLFQPDSKIFIFDRYGKLLKQLKPTEKGWDGSFNGKILPTDDYWFSVILQDGRVFKSHFTLKN</sequence>
<comment type="caution">
    <text evidence="2">The sequence shown here is derived from an EMBL/GenBank/DDBJ whole genome shotgun (WGS) entry which is preliminary data.</text>
</comment>
<gene>
    <name evidence="2" type="ORF">V8G56_06150</name>
</gene>
<dbReference type="Pfam" id="PF13585">
    <property type="entry name" value="CHU_C"/>
    <property type="match status" value="1"/>
</dbReference>
<feature type="signal peptide" evidence="1">
    <location>
        <begin position="1"/>
        <end position="19"/>
    </location>
</feature>
<dbReference type="SUPFAM" id="SSF101908">
    <property type="entry name" value="Putative isomerase YbhE"/>
    <property type="match status" value="1"/>
</dbReference>
<keyword evidence="1" id="KW-0732">Signal</keyword>
<dbReference type="NCBIfam" id="TIGR04131">
    <property type="entry name" value="Bac_Flav_CTERM"/>
    <property type="match status" value="1"/>
</dbReference>
<name>A0ABW7MNB9_9FLAO</name>
<protein>
    <submittedName>
        <fullName evidence="2">T9SS type B sorting domain-containing protein</fullName>
    </submittedName>
</protein>
<dbReference type="EMBL" id="JBAWKC010000001">
    <property type="protein sequence ID" value="MFH6768310.1"/>
    <property type="molecule type" value="Genomic_DNA"/>
</dbReference>
<dbReference type="RefSeq" id="WP_395437546.1">
    <property type="nucleotide sequence ID" value="NZ_JBAWKC010000001.1"/>
</dbReference>
<dbReference type="InterPro" id="IPR026341">
    <property type="entry name" value="T9SS_type_B"/>
</dbReference>
<keyword evidence="3" id="KW-1185">Reference proteome</keyword>
<organism evidence="2 3">
    <name type="scientific">Gaetbulibacter aquiaggeris</name>
    <dbReference type="NCBI Taxonomy" id="1735373"/>
    <lineage>
        <taxon>Bacteria</taxon>
        <taxon>Pseudomonadati</taxon>
        <taxon>Bacteroidota</taxon>
        <taxon>Flavobacteriia</taxon>
        <taxon>Flavobacteriales</taxon>
        <taxon>Flavobacteriaceae</taxon>
        <taxon>Gaetbulibacter</taxon>
    </lineage>
</organism>